<proteinExistence type="predicted"/>
<feature type="compositionally biased region" description="Pro residues" evidence="1">
    <location>
        <begin position="156"/>
        <end position="170"/>
    </location>
</feature>
<dbReference type="Proteomes" id="UP000655044">
    <property type="component" value="Unassembled WGS sequence"/>
</dbReference>
<accession>A0A8J3WD30</accession>
<evidence type="ECO:0000313" key="2">
    <source>
        <dbReference type="EMBL" id="GIH84693.1"/>
    </source>
</evidence>
<reference evidence="2" key="1">
    <citation type="submission" date="2021-01" db="EMBL/GenBank/DDBJ databases">
        <title>Whole genome shotgun sequence of Planobispora rosea NBRC 15558.</title>
        <authorList>
            <person name="Komaki H."/>
            <person name="Tamura T."/>
        </authorList>
    </citation>
    <scope>NUCLEOTIDE SEQUENCE</scope>
    <source>
        <strain evidence="2">NBRC 15558</strain>
    </source>
</reference>
<feature type="compositionally biased region" description="Basic and acidic residues" evidence="1">
    <location>
        <begin position="61"/>
        <end position="79"/>
    </location>
</feature>
<evidence type="ECO:0000313" key="3">
    <source>
        <dbReference type="Proteomes" id="UP000655044"/>
    </source>
</evidence>
<evidence type="ECO:0000256" key="1">
    <source>
        <dbReference type="SAM" id="MobiDB-lite"/>
    </source>
</evidence>
<gene>
    <name evidence="2" type="ORF">Pro02_31010</name>
</gene>
<sequence>MTLLTVTAVAAVTVGTVAGVQAWKTSAESAAGCSSGDCLAAGTGQPPEPDVTDTAGPAEEPTPRPDSSRKAAPPERAETSPEPVPVATRRDRVNPSSSPRAPRDAETEPPADDPPPTRDPLPTEEPSPFEEQSPPQQQEGDPFSTDEWPESTPERTPTPAPTVSQPPPSKSPETSLSAGDGTVTVDFRSERKRSRAYTARLVVTADRDLSVLRLSLPVSGEVTSLDGAEWRQVGGTLVMESPRAMVAGEELVISFAAQGRMRTPQTCRSTPGDCTIA</sequence>
<comment type="caution">
    <text evidence="2">The sequence shown here is derived from an EMBL/GenBank/DDBJ whole genome shotgun (WGS) entry which is preliminary data.</text>
</comment>
<protein>
    <recommendedName>
        <fullName evidence="4">CBM2 domain-containing protein</fullName>
    </recommendedName>
</protein>
<dbReference type="AlphaFoldDB" id="A0A8J3WD30"/>
<feature type="region of interest" description="Disordered" evidence="1">
    <location>
        <begin position="29"/>
        <end position="191"/>
    </location>
</feature>
<evidence type="ECO:0008006" key="4">
    <source>
        <dbReference type="Google" id="ProtNLM"/>
    </source>
</evidence>
<keyword evidence="3" id="KW-1185">Reference proteome</keyword>
<name>A0A8J3WD30_PLARO</name>
<organism evidence="2 3">
    <name type="scientific">Planobispora rosea</name>
    <dbReference type="NCBI Taxonomy" id="35762"/>
    <lineage>
        <taxon>Bacteria</taxon>
        <taxon>Bacillati</taxon>
        <taxon>Actinomycetota</taxon>
        <taxon>Actinomycetes</taxon>
        <taxon>Streptosporangiales</taxon>
        <taxon>Streptosporangiaceae</taxon>
        <taxon>Planobispora</taxon>
    </lineage>
</organism>
<feature type="compositionally biased region" description="Pro residues" evidence="1">
    <location>
        <begin position="112"/>
        <end position="125"/>
    </location>
</feature>
<feature type="compositionally biased region" description="Low complexity" evidence="1">
    <location>
        <begin position="126"/>
        <end position="139"/>
    </location>
</feature>
<dbReference type="EMBL" id="BOOI01000025">
    <property type="protein sequence ID" value="GIH84693.1"/>
    <property type="molecule type" value="Genomic_DNA"/>
</dbReference>